<evidence type="ECO:0000313" key="1">
    <source>
        <dbReference type="EMBL" id="CAK7900110.1"/>
    </source>
</evidence>
<protein>
    <submittedName>
        <fullName evidence="1">Peroxisomal biogenesis factor 8</fullName>
    </submittedName>
</protein>
<keyword evidence="2" id="KW-1185">Reference proteome</keyword>
<dbReference type="PANTHER" id="PTHR39214:SF1">
    <property type="entry name" value="MICROBODY (PEROXISOME) BIOGENESIS PROTEIN PEROXIN 8 (EUROFUNG)"/>
    <property type="match status" value="1"/>
</dbReference>
<name>A0ABP0EDI5_9ASCO</name>
<dbReference type="PANTHER" id="PTHR39214">
    <property type="entry name" value="MICROBODY (PEROXISOME) BIOGENESIS PROTEIN PEROXIN 8 (EUROFUNG)"/>
    <property type="match status" value="1"/>
</dbReference>
<gene>
    <name evidence="1" type="primary">PEX8</name>
    <name evidence="1" type="ORF">CAAN4_C05776</name>
</gene>
<sequence>MSRQAALARLNIPSSDNPRLPTPQDLDFLINDLRFPPPTATVNKVLGYMYHYLPYVKHEQNLRLVFASFLNSSVCFGPSNHGATFAELYLIIEVFKLVTDKKLSISQPSLSVKIWYNVIWKELTNFVQFNPLQNSWKILPIIAGMRLSNPLRYELYVKGNPIQYRPFFVNWDYQTTQLFKESLTYSISPSLPDNVVNLSLLSLAIFHDPNQNILNFTQKISIPFVVERLIDMIVSPVDKDSVKSAITHYFIPTGDNNNNNTTTPSPNVKHLNKIAILLESYLKQIPGEKSPELLISAVLGKLLTFNRDLNHFSQHSKFNQDSNSKDLDSLPPLFQEYWHSMKSILFAEILIFQGILTAYVTSGTTSSRSPIYQEICLKILHNLYYIHFILLSIGQGGFDSYNFDYYVALEVVLNHSRTTGAFETLTSHLIGDYQEVNLYVVHEDYIVKSKVLFVLGMWENYLKDPNQIFVRRTISPICFNLASGENGRGLPLSSDLIEAAHSVLLAIFAFNKNTPRETLEYLDLLLRQFPNVLSANQLSIAIETLGKQTLSHPIQYHNLTEEEQLELSDLYTNSAQELLEFLYIRCSAIGTGIPINRTGNALGTAQPIAEYGANSTMSHIDEDGMGIDIIDANKRKKPKDYVPKVARLSKEPSEYEVQVRLVPETAREALIFSFINLVPYLPLSMFIPWLDRIMVVIDASNVSEREYLLRMLWRVLSENLDLNRCELGYKWWYETRGMAKL</sequence>
<dbReference type="EMBL" id="OZ004255">
    <property type="protein sequence ID" value="CAK7900110.1"/>
    <property type="molecule type" value="Genomic_DNA"/>
</dbReference>
<accession>A0ABP0EDI5</accession>
<organism evidence="1 2">
    <name type="scientific">[Candida] anglica</name>
    <dbReference type="NCBI Taxonomy" id="148631"/>
    <lineage>
        <taxon>Eukaryota</taxon>
        <taxon>Fungi</taxon>
        <taxon>Dikarya</taxon>
        <taxon>Ascomycota</taxon>
        <taxon>Saccharomycotina</taxon>
        <taxon>Pichiomycetes</taxon>
        <taxon>Debaryomycetaceae</taxon>
        <taxon>Kurtzmaniella</taxon>
    </lineage>
</organism>
<proteinExistence type="predicted"/>
<dbReference type="InterPro" id="IPR055334">
    <property type="entry name" value="PEX8-like"/>
</dbReference>
<reference evidence="1 2" key="1">
    <citation type="submission" date="2024-01" db="EMBL/GenBank/DDBJ databases">
        <authorList>
            <consortium name="Genoscope - CEA"/>
            <person name="William W."/>
        </authorList>
    </citation>
    <scope>NUCLEOTIDE SEQUENCE [LARGE SCALE GENOMIC DNA]</scope>
    <source>
        <strain evidence="1 2">29B2s-10</strain>
    </source>
</reference>
<dbReference type="Proteomes" id="UP001497600">
    <property type="component" value="Chromosome C"/>
</dbReference>
<evidence type="ECO:0000313" key="2">
    <source>
        <dbReference type="Proteomes" id="UP001497600"/>
    </source>
</evidence>